<dbReference type="AlphaFoldDB" id="E3IZP6"/>
<evidence type="ECO:0000256" key="1">
    <source>
        <dbReference type="SAM" id="Phobius"/>
    </source>
</evidence>
<feature type="transmembrane region" description="Helical" evidence="1">
    <location>
        <begin position="57"/>
        <end position="77"/>
    </location>
</feature>
<keyword evidence="1" id="KW-0812">Transmembrane</keyword>
<dbReference type="STRING" id="298654.FraEuI1c_5980"/>
<feature type="transmembrane region" description="Helical" evidence="1">
    <location>
        <begin position="89"/>
        <end position="114"/>
    </location>
</feature>
<sequence precursor="true">MRRTTGETIIFWTLPAVAVIWLAAFFLFPGFLPPMSPRSSATEVASFYRDHTARIRYSMILLNWFCVALIPMLMLIVERMRDMAHRTPVLRYCMIGCAGAAPITFLTATIFWLLAAFRPDRSPDLTLLFNDLAWVTFTCGVPFLVAQSLFLALAIGLDEQDVPVFPRWVAYFNVLIAVALVPAGFAGLTRSGVFAWDGFLSFWVKNVAIALWIVVMSVVLGNAMRRTPTGAPAGTGIEAAA</sequence>
<dbReference type="OrthoDB" id="4689187at2"/>
<reference evidence="2 3" key="1">
    <citation type="submission" date="2010-10" db="EMBL/GenBank/DDBJ databases">
        <title>Complete sequence of Frankia sp. EuI1c.</title>
        <authorList>
            <consortium name="US DOE Joint Genome Institute"/>
            <person name="Lucas S."/>
            <person name="Copeland A."/>
            <person name="Lapidus A."/>
            <person name="Cheng J.-F."/>
            <person name="Bruce D."/>
            <person name="Goodwin L."/>
            <person name="Pitluck S."/>
            <person name="Chertkov O."/>
            <person name="Detter J.C."/>
            <person name="Han C."/>
            <person name="Tapia R."/>
            <person name="Land M."/>
            <person name="Hauser L."/>
            <person name="Jeffries C."/>
            <person name="Kyrpides N."/>
            <person name="Ivanova N."/>
            <person name="Mikhailova N."/>
            <person name="Beauchemin N."/>
            <person name="Sen A."/>
            <person name="Sur S.A."/>
            <person name="Gtari M."/>
            <person name="Wall L."/>
            <person name="Tisa L."/>
            <person name="Woyke T."/>
        </authorList>
    </citation>
    <scope>NUCLEOTIDE SEQUENCE [LARGE SCALE GENOMIC DNA]</scope>
    <source>
        <strain evidence="3">DSM 45817 / CECT 9037 / EuI1c</strain>
    </source>
</reference>
<evidence type="ECO:0000313" key="2">
    <source>
        <dbReference type="EMBL" id="ADP83964.1"/>
    </source>
</evidence>
<dbReference type="RefSeq" id="WP_013427082.1">
    <property type="nucleotide sequence ID" value="NC_014666.1"/>
</dbReference>
<keyword evidence="1" id="KW-0472">Membrane</keyword>
<evidence type="ECO:0008006" key="4">
    <source>
        <dbReference type="Google" id="ProtNLM"/>
    </source>
</evidence>
<dbReference type="HOGENOM" id="CLU_081621_0_0_11"/>
<evidence type="ECO:0000313" key="3">
    <source>
        <dbReference type="Proteomes" id="UP000002484"/>
    </source>
</evidence>
<dbReference type="InParanoid" id="E3IZP6"/>
<keyword evidence="3" id="KW-1185">Reference proteome</keyword>
<feature type="transmembrane region" description="Helical" evidence="1">
    <location>
        <begin position="9"/>
        <end position="32"/>
    </location>
</feature>
<proteinExistence type="predicted"/>
<feature type="transmembrane region" description="Helical" evidence="1">
    <location>
        <begin position="134"/>
        <end position="156"/>
    </location>
</feature>
<dbReference type="KEGG" id="fri:FraEuI1c_5980"/>
<dbReference type="eggNOG" id="ENOG5033QF2">
    <property type="taxonomic scope" value="Bacteria"/>
</dbReference>
<dbReference type="Proteomes" id="UP000002484">
    <property type="component" value="Chromosome"/>
</dbReference>
<feature type="transmembrane region" description="Helical" evidence="1">
    <location>
        <begin position="200"/>
        <end position="220"/>
    </location>
</feature>
<name>E3IZP6_PSEI1</name>
<gene>
    <name evidence="2" type="ordered locus">FraEuI1c_5980</name>
</gene>
<protein>
    <recommendedName>
        <fullName evidence="4">Integral membrane protein</fullName>
    </recommendedName>
</protein>
<accession>E3IZP6</accession>
<dbReference type="EMBL" id="CP002299">
    <property type="protein sequence ID" value="ADP83964.1"/>
    <property type="molecule type" value="Genomic_DNA"/>
</dbReference>
<feature type="transmembrane region" description="Helical" evidence="1">
    <location>
        <begin position="168"/>
        <end position="188"/>
    </location>
</feature>
<keyword evidence="1" id="KW-1133">Transmembrane helix</keyword>
<organism evidence="2 3">
    <name type="scientific">Pseudofrankia inefficax (strain DSM 45817 / CECT 9037 / DDB 130130 / EuI1c)</name>
    <name type="common">Frankia inefficax</name>
    <dbReference type="NCBI Taxonomy" id="298654"/>
    <lineage>
        <taxon>Bacteria</taxon>
        <taxon>Bacillati</taxon>
        <taxon>Actinomycetota</taxon>
        <taxon>Actinomycetes</taxon>
        <taxon>Frankiales</taxon>
        <taxon>Frankiaceae</taxon>
        <taxon>Pseudofrankia</taxon>
    </lineage>
</organism>